<reference evidence="2" key="1">
    <citation type="submission" date="2015-09" db="EMBL/GenBank/DDBJ databases">
        <authorList>
            <person name="Graham D.E."/>
            <person name="Mahan K.M."/>
            <person name="Klingeman D.M."/>
            <person name="Fida T."/>
            <person name="Giannone R.J."/>
            <person name="Hettich R.L."/>
            <person name="Parry R.J."/>
            <person name="Spain J.C."/>
        </authorList>
    </citation>
    <scope>NUCLEOTIDE SEQUENCE [LARGE SCALE GENOMIC DNA]</scope>
    <source>
        <strain evidence="2">JCM 4701</strain>
    </source>
</reference>
<dbReference type="EMBL" id="LJSN01000002">
    <property type="protein sequence ID" value="PNE41285.1"/>
    <property type="molecule type" value="Genomic_DNA"/>
</dbReference>
<proteinExistence type="predicted"/>
<dbReference type="InterPro" id="IPR023393">
    <property type="entry name" value="START-like_dom_sf"/>
</dbReference>
<dbReference type="CDD" id="cd07821">
    <property type="entry name" value="PYR_PYL_RCAR_like"/>
    <property type="match status" value="1"/>
</dbReference>
<dbReference type="InterPro" id="IPR019587">
    <property type="entry name" value="Polyketide_cyclase/dehydratase"/>
</dbReference>
<evidence type="ECO:0000313" key="1">
    <source>
        <dbReference type="EMBL" id="PNE41285.1"/>
    </source>
</evidence>
<comment type="caution">
    <text evidence="1">The sequence shown here is derived from an EMBL/GenBank/DDBJ whole genome shotgun (WGS) entry which is preliminary data.</text>
</comment>
<gene>
    <name evidence="1" type="ORF">AOB60_11415</name>
</gene>
<evidence type="ECO:0000313" key="2">
    <source>
        <dbReference type="Proteomes" id="UP000236047"/>
    </source>
</evidence>
<dbReference type="AlphaFoldDB" id="A0A2N8PJS2"/>
<dbReference type="Pfam" id="PF10604">
    <property type="entry name" value="Polyketide_cyc2"/>
    <property type="match status" value="1"/>
</dbReference>
<accession>A0A2N8PJS2</accession>
<dbReference type="Proteomes" id="UP000236047">
    <property type="component" value="Unassembled WGS sequence"/>
</dbReference>
<sequence length="157" mass="16853">MTRRLRPVALDFAASAPLRLAFTAEAAAPPEAVYAALADDVPGWADWFTGVARAAPTDDGLGREVRLTGGTRFSETIMAAEPAARYAYRVDTTNAPALQALLEDWQLTPAGAGTRVRWTFAADGPAPFRWLMPLARPALGRSFRASIRALDRRLAGG</sequence>
<protein>
    <submittedName>
        <fullName evidence="1">Polyketide cyclase</fullName>
    </submittedName>
</protein>
<keyword evidence="2" id="KW-1185">Reference proteome</keyword>
<name>A0A2N8PJS2_STRNR</name>
<organism evidence="1 2">
    <name type="scientific">Streptomyces noursei</name>
    <name type="common">Streptomyces albulus</name>
    <dbReference type="NCBI Taxonomy" id="1971"/>
    <lineage>
        <taxon>Bacteria</taxon>
        <taxon>Bacillati</taxon>
        <taxon>Actinomycetota</taxon>
        <taxon>Actinomycetes</taxon>
        <taxon>Kitasatosporales</taxon>
        <taxon>Streptomycetaceae</taxon>
        <taxon>Streptomyces</taxon>
    </lineage>
</organism>
<dbReference type="SUPFAM" id="SSF55961">
    <property type="entry name" value="Bet v1-like"/>
    <property type="match status" value="1"/>
</dbReference>
<dbReference type="Gene3D" id="3.30.530.20">
    <property type="match status" value="1"/>
</dbReference>
<dbReference type="RefSeq" id="WP_073447302.1">
    <property type="nucleotide sequence ID" value="NZ_LJSN01000002.1"/>
</dbReference>